<evidence type="ECO:0000256" key="11">
    <source>
        <dbReference type="SAM" id="Coils"/>
    </source>
</evidence>
<sequence length="1352" mass="155487">MNSQPMATMSALTRESLQNVLAKIQTKKAQGATEANDAEYAHLLNILRAYQQQNYPSLSTTTPPAGTTATTAAAARGSTALVGTTNTTTSTTPTSMAQASSPLTPEQLMSLKYQILAFKHINKNVPVPTQLQQAMFTSNNNITNNGMPAETVSSKIVEAAYNHHTSSAQLDAASAATNAGSGSGVVGAGAYNAYTDPFTYLKNLNSVAQGNFSRQQRMLVPSITPVGLDPHAIAQERENIINARVKARIKELENLPSNLANDSLKYGSSNKFQPSTKLKALIELKSLRLREKQKRLRHEVIKGMSKAASLATSADRAAFRRMKKQTLREARITEKLERQQRVDRERREKQKHLDYLQSICNHGREMTQAHKVHQAKQLKLGRQILALHAQIEKEEQKRMQQTARERLQALKEDDEQKYLKLIDEAKDKRITHLLKQTNKYLESLAQAVIAQQNIDLHHDPTVRGGVEMMDDEEGTSFALSDGQKIDYYDVAHRIKEEVEQPALLEGGLLKDYQVKGLQWMVSLYNNRLNGILADEMGLGKTIQTISLITYLIERKKQNGPFLIIVPLSTLTNWTMEFEKWAPDVSKCVYKGIPAARKEIQMNYIKHNNFQVLLTTYEYIIKDKAVLSKLRWVYMIIDEGHRMKNTNSKLSNILTHSYQSRYRLILTGTPLQNNLPELWSLLNFVLPKIFDSVKSFDEWFNTPFAHTAGQDKIELNEEEKLLIIKRLHKVLRPFLLRRLKKDVESELPDKVERVIKCKFSALQTRLYVQMKKHGMLFVNTGEKGQTGIKGLNNTIMQLRKICNHPFVYEEVERDINPRKLTNNLIYRVSGKFELLDRVLRKLRVTGHRVLIFFQMTAIMNIMEDFLNFRSYRYLRLDGSTKAEDRSTLLKQFNDPDSPHFVFLLSTRAGGLGLNLQSADTVIIFDSDWNPHQDLQAQDRAHRIGQTKEVRILRLITQKSIEETILARAQYKLDIDGKVIQAGKFDQKSTAEEREAFLRSLLEGENDEVNDVNDDEELTDEELNEIIARNDDELKLFKEIDKQRMAEDQREWTGKGKPERLFQDSELPEVYLIDGDILLKRHEQDIEYGRGQRARNEVHYDDGLTEEQWMNALENEDEIAEVIAKNHAKKRRREERKTKKLEKTQIVDIQQQHPQTSSFIKTEEEQTPVVAESSRKKRGRPRKEVPTIDTPIESTTSTTSSSAKRKGKRKTETTDDTPKQTSKKRKVSSGKAVVDTVPQEVREKLNRIFKELYELVENCTDYDDGEARQRCFLFKELVRKQDYPQYYQLIKKPIAMKVIQRKMKNNEYTSAQEFRDDFHLMFNNAMEFNETDSQVYKDAMVMKQMFDQKYGEIV</sequence>
<dbReference type="GO" id="GO:0006355">
    <property type="term" value="P:regulation of DNA-templated transcription"/>
    <property type="evidence" value="ECO:0007669"/>
    <property type="project" value="InterPro"/>
</dbReference>
<name>A0A9N9ACE0_9GLOM</name>
<gene>
    <name evidence="18" type="ORF">AGERDE_LOCUS5362</name>
</gene>
<dbReference type="PROSITE" id="PS50014">
    <property type="entry name" value="BROMODOMAIN_2"/>
    <property type="match status" value="1"/>
</dbReference>
<feature type="domain" description="QLQ" evidence="17">
    <location>
        <begin position="102"/>
        <end position="137"/>
    </location>
</feature>
<evidence type="ECO:0000256" key="3">
    <source>
        <dbReference type="ARBA" id="ARBA00022801"/>
    </source>
</evidence>
<feature type="domain" description="Helicase C-terminal" evidence="15">
    <location>
        <begin position="833"/>
        <end position="994"/>
    </location>
</feature>
<evidence type="ECO:0000259" key="13">
    <source>
        <dbReference type="PROSITE" id="PS50014"/>
    </source>
</evidence>
<dbReference type="OrthoDB" id="5857104at2759"/>
<dbReference type="InterPro" id="IPR036427">
    <property type="entry name" value="Bromodomain-like_sf"/>
</dbReference>
<dbReference type="InterPro" id="IPR001487">
    <property type="entry name" value="Bromodomain"/>
</dbReference>
<dbReference type="GO" id="GO:0005524">
    <property type="term" value="F:ATP binding"/>
    <property type="evidence" value="ECO:0007669"/>
    <property type="project" value="UniProtKB-KW"/>
</dbReference>
<comment type="caution">
    <text evidence="18">The sequence shown here is derived from an EMBL/GenBank/DDBJ whole genome shotgun (WGS) entry which is preliminary data.</text>
</comment>
<dbReference type="FunFam" id="3.40.50.300:FF:000843">
    <property type="entry name" value="Chromatin structure-remodeling complex subunit snf21"/>
    <property type="match status" value="1"/>
</dbReference>
<evidence type="ECO:0000256" key="4">
    <source>
        <dbReference type="ARBA" id="ARBA00022806"/>
    </source>
</evidence>
<comment type="subcellular location">
    <subcellularLocation>
        <location evidence="1">Nucleus</location>
    </subcellularLocation>
</comment>
<dbReference type="PROSITE" id="PS51194">
    <property type="entry name" value="HELICASE_CTER"/>
    <property type="match status" value="1"/>
</dbReference>
<dbReference type="InterPro" id="IPR014001">
    <property type="entry name" value="Helicase_ATP-bd"/>
</dbReference>
<evidence type="ECO:0000259" key="14">
    <source>
        <dbReference type="PROSITE" id="PS51192"/>
    </source>
</evidence>
<dbReference type="GO" id="GO:0016787">
    <property type="term" value="F:hydrolase activity"/>
    <property type="evidence" value="ECO:0007669"/>
    <property type="project" value="UniProtKB-KW"/>
</dbReference>
<keyword evidence="5" id="KW-0067">ATP-binding</keyword>
<feature type="coiled-coil region" evidence="11">
    <location>
        <begin position="393"/>
        <end position="424"/>
    </location>
</feature>
<dbReference type="GO" id="GO:1902494">
    <property type="term" value="C:catalytic complex"/>
    <property type="evidence" value="ECO:0007669"/>
    <property type="project" value="UniProtKB-ARBA"/>
</dbReference>
<keyword evidence="6" id="KW-0805">Transcription regulation</keyword>
<keyword evidence="8" id="KW-0804">Transcription</keyword>
<dbReference type="InterPro" id="IPR027417">
    <property type="entry name" value="P-loop_NTPase"/>
</dbReference>
<protein>
    <submittedName>
        <fullName evidence="18">6471_t:CDS:1</fullName>
    </submittedName>
</protein>
<feature type="region of interest" description="Disordered" evidence="12">
    <location>
        <begin position="1125"/>
        <end position="1232"/>
    </location>
</feature>
<dbReference type="InterPro" id="IPR001650">
    <property type="entry name" value="Helicase_C-like"/>
</dbReference>
<evidence type="ECO:0000256" key="1">
    <source>
        <dbReference type="ARBA" id="ARBA00004123"/>
    </source>
</evidence>
<dbReference type="EMBL" id="CAJVPL010000712">
    <property type="protein sequence ID" value="CAG8523571.1"/>
    <property type="molecule type" value="Genomic_DNA"/>
</dbReference>
<evidence type="ECO:0000256" key="10">
    <source>
        <dbReference type="PROSITE-ProRule" id="PRU00035"/>
    </source>
</evidence>
<dbReference type="InterPro" id="IPR000330">
    <property type="entry name" value="SNF2_N"/>
</dbReference>
<dbReference type="Pfam" id="PF07529">
    <property type="entry name" value="HSA"/>
    <property type="match status" value="1"/>
</dbReference>
<dbReference type="InterPro" id="IPR038718">
    <property type="entry name" value="SNF2-like_sf"/>
</dbReference>
<evidence type="ECO:0000259" key="15">
    <source>
        <dbReference type="PROSITE" id="PS51194"/>
    </source>
</evidence>
<dbReference type="InterPro" id="IPR029295">
    <property type="entry name" value="SnAC"/>
</dbReference>
<feature type="domain" description="Helicase ATP-binding" evidence="14">
    <location>
        <begin position="521"/>
        <end position="687"/>
    </location>
</feature>
<dbReference type="GO" id="GO:0005694">
    <property type="term" value="C:chromosome"/>
    <property type="evidence" value="ECO:0007669"/>
    <property type="project" value="UniProtKB-ARBA"/>
</dbReference>
<evidence type="ECO:0000256" key="12">
    <source>
        <dbReference type="SAM" id="MobiDB-lite"/>
    </source>
</evidence>
<feature type="region of interest" description="Disordered" evidence="12">
    <location>
        <begin position="83"/>
        <end position="102"/>
    </location>
</feature>
<dbReference type="PROSITE" id="PS51666">
    <property type="entry name" value="QLQ"/>
    <property type="match status" value="1"/>
</dbReference>
<evidence type="ECO:0000313" key="19">
    <source>
        <dbReference type="Proteomes" id="UP000789831"/>
    </source>
</evidence>
<dbReference type="InterPro" id="IPR014978">
    <property type="entry name" value="Gln-Leu-Gln_QLQ"/>
</dbReference>
<dbReference type="Pfam" id="PF14619">
    <property type="entry name" value="SnAC"/>
    <property type="match status" value="1"/>
</dbReference>
<dbReference type="FunFam" id="3.40.50.10810:FF:000008">
    <property type="entry name" value="Chromatin structure-remodeling complex subunit snf21"/>
    <property type="match status" value="1"/>
</dbReference>
<dbReference type="Pfam" id="PF00176">
    <property type="entry name" value="SNF2-rel_dom"/>
    <property type="match status" value="1"/>
</dbReference>
<feature type="domain" description="Bromo" evidence="13">
    <location>
        <begin position="1264"/>
        <end position="1334"/>
    </location>
</feature>
<dbReference type="Gene3D" id="1.20.5.170">
    <property type="match status" value="1"/>
</dbReference>
<keyword evidence="4" id="KW-0347">Helicase</keyword>
<dbReference type="CDD" id="cd17996">
    <property type="entry name" value="DEXHc_SMARCA2_SMARCA4"/>
    <property type="match status" value="1"/>
</dbReference>
<dbReference type="SMART" id="SM00487">
    <property type="entry name" value="DEXDc"/>
    <property type="match status" value="1"/>
</dbReference>
<dbReference type="Gene3D" id="1.20.920.10">
    <property type="entry name" value="Bromodomain-like"/>
    <property type="match status" value="1"/>
</dbReference>
<dbReference type="PROSITE" id="PS51192">
    <property type="entry name" value="HELICASE_ATP_BIND_1"/>
    <property type="match status" value="1"/>
</dbReference>
<evidence type="ECO:0000256" key="8">
    <source>
        <dbReference type="ARBA" id="ARBA00023163"/>
    </source>
</evidence>
<evidence type="ECO:0000256" key="5">
    <source>
        <dbReference type="ARBA" id="ARBA00022840"/>
    </source>
</evidence>
<dbReference type="Pfam" id="PF00271">
    <property type="entry name" value="Helicase_C"/>
    <property type="match status" value="1"/>
</dbReference>
<dbReference type="InterPro" id="IPR014012">
    <property type="entry name" value="HSA_dom"/>
</dbReference>
<dbReference type="SUPFAM" id="SSF52540">
    <property type="entry name" value="P-loop containing nucleoside triphosphate hydrolases"/>
    <property type="match status" value="2"/>
</dbReference>
<dbReference type="Gene3D" id="3.40.50.300">
    <property type="entry name" value="P-loop containing nucleotide triphosphate hydrolases"/>
    <property type="match status" value="1"/>
</dbReference>
<dbReference type="PROSITE" id="PS51204">
    <property type="entry name" value="HSA"/>
    <property type="match status" value="1"/>
</dbReference>
<dbReference type="SMART" id="SM00490">
    <property type="entry name" value="HELICc"/>
    <property type="match status" value="1"/>
</dbReference>
<keyword evidence="9" id="KW-0539">Nucleus</keyword>
<feature type="compositionally biased region" description="Polar residues" evidence="12">
    <location>
        <begin position="1145"/>
        <end position="1158"/>
    </location>
</feature>
<dbReference type="Proteomes" id="UP000789831">
    <property type="component" value="Unassembled WGS sequence"/>
</dbReference>
<dbReference type="Pfam" id="PF00439">
    <property type="entry name" value="Bromodomain"/>
    <property type="match status" value="1"/>
</dbReference>
<dbReference type="SMART" id="SM00951">
    <property type="entry name" value="QLQ"/>
    <property type="match status" value="1"/>
</dbReference>
<evidence type="ECO:0000259" key="17">
    <source>
        <dbReference type="PROSITE" id="PS51666"/>
    </source>
</evidence>
<dbReference type="PANTHER" id="PTHR10799">
    <property type="entry name" value="SNF2/RAD54 HELICASE FAMILY"/>
    <property type="match status" value="1"/>
</dbReference>
<keyword evidence="7 10" id="KW-0103">Bromodomain</keyword>
<dbReference type="GO" id="GO:0006338">
    <property type="term" value="P:chromatin remodeling"/>
    <property type="evidence" value="ECO:0007669"/>
    <property type="project" value="UniProtKB-ARBA"/>
</dbReference>
<keyword evidence="19" id="KW-1185">Reference proteome</keyword>
<dbReference type="SMART" id="SM00297">
    <property type="entry name" value="BROMO"/>
    <property type="match status" value="1"/>
</dbReference>
<keyword evidence="2" id="KW-0547">Nucleotide-binding</keyword>
<evidence type="ECO:0000313" key="18">
    <source>
        <dbReference type="EMBL" id="CAG8523571.1"/>
    </source>
</evidence>
<feature type="compositionally biased region" description="Basic and acidic residues" evidence="12">
    <location>
        <begin position="1133"/>
        <end position="1143"/>
    </location>
</feature>
<dbReference type="CDD" id="cd18793">
    <property type="entry name" value="SF2_C_SNF"/>
    <property type="match status" value="1"/>
</dbReference>
<dbReference type="Pfam" id="PF08880">
    <property type="entry name" value="QLQ"/>
    <property type="match status" value="1"/>
</dbReference>
<evidence type="ECO:0000256" key="9">
    <source>
        <dbReference type="ARBA" id="ARBA00023242"/>
    </source>
</evidence>
<dbReference type="GO" id="GO:0006366">
    <property type="term" value="P:transcription by RNA polymerase II"/>
    <property type="evidence" value="ECO:0007669"/>
    <property type="project" value="UniProtKB-ARBA"/>
</dbReference>
<dbReference type="SMART" id="SM01314">
    <property type="entry name" value="SnAC"/>
    <property type="match status" value="1"/>
</dbReference>
<proteinExistence type="predicted"/>
<dbReference type="GO" id="GO:0005634">
    <property type="term" value="C:nucleus"/>
    <property type="evidence" value="ECO:0007669"/>
    <property type="project" value="UniProtKB-SubCell"/>
</dbReference>
<dbReference type="SUPFAM" id="SSF47370">
    <property type="entry name" value="Bromodomain"/>
    <property type="match status" value="1"/>
</dbReference>
<evidence type="ECO:0000259" key="16">
    <source>
        <dbReference type="PROSITE" id="PS51204"/>
    </source>
</evidence>
<organism evidence="18 19">
    <name type="scientific">Ambispora gerdemannii</name>
    <dbReference type="NCBI Taxonomy" id="144530"/>
    <lineage>
        <taxon>Eukaryota</taxon>
        <taxon>Fungi</taxon>
        <taxon>Fungi incertae sedis</taxon>
        <taxon>Mucoromycota</taxon>
        <taxon>Glomeromycotina</taxon>
        <taxon>Glomeromycetes</taxon>
        <taxon>Archaeosporales</taxon>
        <taxon>Ambisporaceae</taxon>
        <taxon>Ambispora</taxon>
    </lineage>
</organism>
<dbReference type="PRINTS" id="PR00503">
    <property type="entry name" value="BROMODOMAIN"/>
</dbReference>
<dbReference type="InterPro" id="IPR049730">
    <property type="entry name" value="SNF2/RAD54-like_C"/>
</dbReference>
<accession>A0A9N9ACE0</accession>
<evidence type="ECO:0000256" key="7">
    <source>
        <dbReference type="ARBA" id="ARBA00023117"/>
    </source>
</evidence>
<dbReference type="GO" id="GO:0004386">
    <property type="term" value="F:helicase activity"/>
    <property type="evidence" value="ECO:0007669"/>
    <property type="project" value="UniProtKB-KW"/>
</dbReference>
<evidence type="ECO:0000256" key="6">
    <source>
        <dbReference type="ARBA" id="ARBA00023015"/>
    </source>
</evidence>
<dbReference type="SMART" id="SM00573">
    <property type="entry name" value="HSA"/>
    <property type="match status" value="1"/>
</dbReference>
<keyword evidence="11" id="KW-0175">Coiled coil</keyword>
<dbReference type="GO" id="GO:0042393">
    <property type="term" value="F:histone binding"/>
    <property type="evidence" value="ECO:0007669"/>
    <property type="project" value="InterPro"/>
</dbReference>
<evidence type="ECO:0000256" key="2">
    <source>
        <dbReference type="ARBA" id="ARBA00022741"/>
    </source>
</evidence>
<dbReference type="Gene3D" id="3.40.50.10810">
    <property type="entry name" value="Tandem AAA-ATPase domain"/>
    <property type="match status" value="1"/>
</dbReference>
<reference evidence="18" key="1">
    <citation type="submission" date="2021-06" db="EMBL/GenBank/DDBJ databases">
        <authorList>
            <person name="Kallberg Y."/>
            <person name="Tangrot J."/>
            <person name="Rosling A."/>
        </authorList>
    </citation>
    <scope>NUCLEOTIDE SEQUENCE</scope>
    <source>
        <strain evidence="18">MT106</strain>
    </source>
</reference>
<feature type="domain" description="HSA" evidence="16">
    <location>
        <begin position="340"/>
        <end position="412"/>
    </location>
</feature>
<keyword evidence="3" id="KW-0378">Hydrolase</keyword>
<feature type="compositionally biased region" description="Low complexity" evidence="12">
    <location>
        <begin position="83"/>
        <end position="101"/>
    </location>
</feature>